<dbReference type="GO" id="GO:0043138">
    <property type="term" value="F:3'-5' DNA helicase activity"/>
    <property type="evidence" value="ECO:0007669"/>
    <property type="project" value="UniProtKB-EC"/>
</dbReference>
<dbReference type="Gene3D" id="1.10.486.10">
    <property type="entry name" value="PCRA, domain 4"/>
    <property type="match status" value="1"/>
</dbReference>
<protein>
    <recommendedName>
        <fullName evidence="9">DNA 3'-5' helicase</fullName>
        <ecNumber evidence="9">5.6.2.4</ecNumber>
    </recommendedName>
</protein>
<dbReference type="InterPro" id="IPR014017">
    <property type="entry name" value="DNA_helicase_UvrD-like_C"/>
</dbReference>
<dbReference type="InterPro" id="IPR000212">
    <property type="entry name" value="DNA_helicase_UvrD/REP"/>
</dbReference>
<dbReference type="AlphaFoldDB" id="A0A1H6ZLA4"/>
<dbReference type="Gene3D" id="1.10.10.160">
    <property type="match status" value="1"/>
</dbReference>
<keyword evidence="5 11" id="KW-0067">ATP-binding</keyword>
<dbReference type="InterPro" id="IPR013986">
    <property type="entry name" value="DExx_box_DNA_helicase_dom_sf"/>
</dbReference>
<comment type="catalytic activity">
    <reaction evidence="10">
        <text>ATP + H2O = ADP + phosphate + H(+)</text>
        <dbReference type="Rhea" id="RHEA:13065"/>
        <dbReference type="ChEBI" id="CHEBI:15377"/>
        <dbReference type="ChEBI" id="CHEBI:15378"/>
        <dbReference type="ChEBI" id="CHEBI:30616"/>
        <dbReference type="ChEBI" id="CHEBI:43474"/>
        <dbReference type="ChEBI" id="CHEBI:456216"/>
        <dbReference type="EC" id="5.6.2.4"/>
    </reaction>
</comment>
<dbReference type="PANTHER" id="PTHR11070">
    <property type="entry name" value="UVRD / RECB / PCRA DNA HELICASE FAMILY MEMBER"/>
    <property type="match status" value="1"/>
</dbReference>
<dbReference type="GO" id="GO:0016887">
    <property type="term" value="F:ATP hydrolysis activity"/>
    <property type="evidence" value="ECO:0007669"/>
    <property type="project" value="RHEA"/>
</dbReference>
<dbReference type="Pfam" id="PF13361">
    <property type="entry name" value="UvrD_C"/>
    <property type="match status" value="1"/>
</dbReference>
<reference evidence="15" key="1">
    <citation type="submission" date="2016-10" db="EMBL/GenBank/DDBJ databases">
        <authorList>
            <person name="Varghese N."/>
            <person name="Submissions S."/>
        </authorList>
    </citation>
    <scope>NUCLEOTIDE SEQUENCE [LARGE SCALE GENOMIC DNA]</scope>
    <source>
        <strain evidence="15">DSM 2179</strain>
    </source>
</reference>
<keyword evidence="7" id="KW-0413">Isomerase</keyword>
<dbReference type="CDD" id="cd17932">
    <property type="entry name" value="DEXQc_UvrD"/>
    <property type="match status" value="1"/>
</dbReference>
<accession>A0A1H6ZLA4</accession>
<keyword evidence="2 11" id="KW-0547">Nucleotide-binding</keyword>
<dbReference type="Proteomes" id="UP000199662">
    <property type="component" value="Unassembled WGS sequence"/>
</dbReference>
<evidence type="ECO:0000256" key="3">
    <source>
        <dbReference type="ARBA" id="ARBA00022801"/>
    </source>
</evidence>
<dbReference type="GO" id="GO:0000725">
    <property type="term" value="P:recombinational repair"/>
    <property type="evidence" value="ECO:0007669"/>
    <property type="project" value="TreeGrafter"/>
</dbReference>
<dbReference type="Gene3D" id="3.40.50.300">
    <property type="entry name" value="P-loop containing nucleotide triphosphate hydrolases"/>
    <property type="match status" value="2"/>
</dbReference>
<dbReference type="GO" id="GO:0003677">
    <property type="term" value="F:DNA binding"/>
    <property type="evidence" value="ECO:0007669"/>
    <property type="project" value="UniProtKB-KW"/>
</dbReference>
<feature type="domain" description="UvrD-like helicase ATP-binding" evidence="12">
    <location>
        <begin position="3"/>
        <end position="288"/>
    </location>
</feature>
<evidence type="ECO:0000256" key="10">
    <source>
        <dbReference type="ARBA" id="ARBA00048988"/>
    </source>
</evidence>
<keyword evidence="3 11" id="KW-0378">Hydrolase</keyword>
<evidence type="ECO:0000313" key="15">
    <source>
        <dbReference type="Proteomes" id="UP000199662"/>
    </source>
</evidence>
<sequence>MAINLSNTQKAVVDYLGDNLLVIAGAGSGKTRVLTERIKRLILILKKGEKVLAITFSNKAAEELKGRLVETLGEQKLNECTYIGTIHKFCLDIVTSRSSAIGLPDELHICDSYNDRLQIFKEAIESIPQIKAKYIGTDTKENQKKIKKLLDNLSNAKRNLKFAGDYANKPLIQKLFEEYDNMLIQQGVIDFDDILRYSYQILTERESVARLYRKIYKYICIDEAQDLNKAQYEIIKALAGNEIGVTMVGDPNQSIYGFNGSTSDYIERLFLDDFKAEKIELNENYRSSKKIIEAAKKIESSFEVYGVCKYEGEFEIFNFDDEKKEAEFIVEKIKRLIKNGHPDVENNDITLEQCAIIARNRYIFKYIEELLKANKMEYTLKASAKGSFSSESDFVKAFELGIRLLVNSKDKIHLVELSKLVSSKKKYKTFEELKQDKDLSEQWVLLLNILRSAWAILLENDNEIKFHIAIKKLKNYMNNSQLNLDDHELILISEDLKAWEEHWNCYVKNSSAGERSLANFVRTVSLGSTNISEDKGIVLTTVHMSKGLQYDVVFIMGLNEGVFPDYRAVYADDNSKDNKQLIEERHNMFVAITRSKRLCYLTYPLLKNTNWGVKVQKPSRYILELSGIK</sequence>
<evidence type="ECO:0000256" key="7">
    <source>
        <dbReference type="ARBA" id="ARBA00023235"/>
    </source>
</evidence>
<dbReference type="InterPro" id="IPR014016">
    <property type="entry name" value="UvrD-like_ATP-bd"/>
</dbReference>
<dbReference type="PANTHER" id="PTHR11070:SF2">
    <property type="entry name" value="ATP-DEPENDENT DNA HELICASE SRS2"/>
    <property type="match status" value="1"/>
</dbReference>
<dbReference type="RefSeq" id="WP_091831565.1">
    <property type="nucleotide sequence ID" value="NZ_FNZK01000010.1"/>
</dbReference>
<dbReference type="STRING" id="84035.SAMN05660742_1103"/>
<feature type="binding site" evidence="11">
    <location>
        <begin position="24"/>
        <end position="31"/>
    </location>
    <ligand>
        <name>ATP</name>
        <dbReference type="ChEBI" id="CHEBI:30616"/>
    </ligand>
</feature>
<name>A0A1H6ZLA4_9FIRM</name>
<evidence type="ECO:0000256" key="1">
    <source>
        <dbReference type="ARBA" id="ARBA00009922"/>
    </source>
</evidence>
<comment type="similarity">
    <text evidence="1">Belongs to the helicase family. UvrD subfamily.</text>
</comment>
<evidence type="ECO:0000256" key="2">
    <source>
        <dbReference type="ARBA" id="ARBA00022741"/>
    </source>
</evidence>
<dbReference type="GO" id="GO:0005524">
    <property type="term" value="F:ATP binding"/>
    <property type="evidence" value="ECO:0007669"/>
    <property type="project" value="UniProtKB-UniRule"/>
</dbReference>
<evidence type="ECO:0000313" key="14">
    <source>
        <dbReference type="EMBL" id="SEJ54181.1"/>
    </source>
</evidence>
<dbReference type="EMBL" id="FNZK01000010">
    <property type="protein sequence ID" value="SEJ54181.1"/>
    <property type="molecule type" value="Genomic_DNA"/>
</dbReference>
<gene>
    <name evidence="14" type="ORF">SAMN05660742_1103</name>
</gene>
<dbReference type="EC" id="5.6.2.4" evidence="9"/>
<organism evidence="14 15">
    <name type="scientific">Propionispira arboris</name>
    <dbReference type="NCBI Taxonomy" id="84035"/>
    <lineage>
        <taxon>Bacteria</taxon>
        <taxon>Bacillati</taxon>
        <taxon>Bacillota</taxon>
        <taxon>Negativicutes</taxon>
        <taxon>Selenomonadales</taxon>
        <taxon>Selenomonadaceae</taxon>
        <taxon>Propionispira</taxon>
    </lineage>
</organism>
<evidence type="ECO:0000256" key="5">
    <source>
        <dbReference type="ARBA" id="ARBA00022840"/>
    </source>
</evidence>
<keyword evidence="15" id="KW-1185">Reference proteome</keyword>
<dbReference type="Pfam" id="PF00580">
    <property type="entry name" value="UvrD-helicase"/>
    <property type="match status" value="1"/>
</dbReference>
<dbReference type="PROSITE" id="PS51198">
    <property type="entry name" value="UVRD_HELICASE_ATP_BIND"/>
    <property type="match status" value="1"/>
</dbReference>
<comment type="catalytic activity">
    <reaction evidence="8">
        <text>Couples ATP hydrolysis with the unwinding of duplex DNA by translocating in the 3'-5' direction.</text>
        <dbReference type="EC" id="5.6.2.4"/>
    </reaction>
</comment>
<evidence type="ECO:0000256" key="9">
    <source>
        <dbReference type="ARBA" id="ARBA00034808"/>
    </source>
</evidence>
<proteinExistence type="inferred from homology"/>
<evidence type="ECO:0000256" key="6">
    <source>
        <dbReference type="ARBA" id="ARBA00023125"/>
    </source>
</evidence>
<feature type="domain" description="UvrD-like helicase C-terminal" evidence="13">
    <location>
        <begin position="283"/>
        <end position="547"/>
    </location>
</feature>
<evidence type="ECO:0000256" key="8">
    <source>
        <dbReference type="ARBA" id="ARBA00034617"/>
    </source>
</evidence>
<evidence type="ECO:0000259" key="13">
    <source>
        <dbReference type="PROSITE" id="PS51217"/>
    </source>
</evidence>
<dbReference type="PROSITE" id="PS51217">
    <property type="entry name" value="UVRD_HELICASE_CTER"/>
    <property type="match status" value="1"/>
</dbReference>
<evidence type="ECO:0000259" key="12">
    <source>
        <dbReference type="PROSITE" id="PS51198"/>
    </source>
</evidence>
<keyword evidence="6" id="KW-0238">DNA-binding</keyword>
<dbReference type="InterPro" id="IPR027417">
    <property type="entry name" value="P-loop_NTPase"/>
</dbReference>
<evidence type="ECO:0000256" key="11">
    <source>
        <dbReference type="PROSITE-ProRule" id="PRU00560"/>
    </source>
</evidence>
<keyword evidence="4 11" id="KW-0347">Helicase</keyword>
<evidence type="ECO:0000256" key="4">
    <source>
        <dbReference type="ARBA" id="ARBA00022806"/>
    </source>
</evidence>
<dbReference type="SUPFAM" id="SSF52540">
    <property type="entry name" value="P-loop containing nucleoside triphosphate hydrolases"/>
    <property type="match status" value="1"/>
</dbReference>